<dbReference type="SMART" id="SM00213">
    <property type="entry name" value="UBQ"/>
    <property type="match status" value="1"/>
</dbReference>
<dbReference type="AlphaFoldDB" id="A0A8C2S266"/>
<dbReference type="Gene3D" id="3.10.20.90">
    <property type="entry name" value="Phosphatidylinositol 3-kinase Catalytic Subunit, Chain A, domain 1"/>
    <property type="match status" value="1"/>
</dbReference>
<evidence type="ECO:0000313" key="2">
    <source>
        <dbReference type="Ensembl" id="ENSCHIP00010037142.1"/>
    </source>
</evidence>
<dbReference type="InterPro" id="IPR029071">
    <property type="entry name" value="Ubiquitin-like_domsf"/>
</dbReference>
<reference evidence="2" key="1">
    <citation type="submission" date="2019-03" db="EMBL/GenBank/DDBJ databases">
        <title>Genome sequencing and reference-guided assembly of Black Bengal Goat (Capra hircus).</title>
        <authorList>
            <person name="Siddiki A.Z."/>
            <person name="Baten A."/>
            <person name="Billah M."/>
            <person name="Alam M.A.U."/>
            <person name="Shawrob K.S.M."/>
            <person name="Saha S."/>
            <person name="Chowdhury M."/>
            <person name="Rahman A.H."/>
            <person name="Stear M."/>
            <person name="Miah G."/>
            <person name="Das G.B."/>
            <person name="Hossain M.M."/>
            <person name="Kumkum M."/>
            <person name="Islam M.S."/>
            <person name="Mollah A.M."/>
            <person name="Ahsan A."/>
            <person name="Tusar F."/>
            <person name="Khan M.K.I."/>
        </authorList>
    </citation>
    <scope>NUCLEOTIDE SEQUENCE [LARGE SCALE GENOMIC DNA]</scope>
</reference>
<evidence type="ECO:0000259" key="1">
    <source>
        <dbReference type="PROSITE" id="PS50053"/>
    </source>
</evidence>
<dbReference type="PROSITE" id="PS50053">
    <property type="entry name" value="UBIQUITIN_2"/>
    <property type="match status" value="1"/>
</dbReference>
<dbReference type="SUPFAM" id="SSF54236">
    <property type="entry name" value="Ubiquitin-like"/>
    <property type="match status" value="1"/>
</dbReference>
<dbReference type="FunFam" id="3.10.20.90:FF:000160">
    <property type="entry name" value="Polyubiquitin-C"/>
    <property type="match status" value="1"/>
</dbReference>
<dbReference type="InterPro" id="IPR050158">
    <property type="entry name" value="Ubiquitin_ubiquitin-like"/>
</dbReference>
<dbReference type="Pfam" id="PF00240">
    <property type="entry name" value="ubiquitin"/>
    <property type="match status" value="1"/>
</dbReference>
<organism evidence="2">
    <name type="scientific">Capra hircus</name>
    <name type="common">Goat</name>
    <dbReference type="NCBI Taxonomy" id="9925"/>
    <lineage>
        <taxon>Eukaryota</taxon>
        <taxon>Metazoa</taxon>
        <taxon>Chordata</taxon>
        <taxon>Craniata</taxon>
        <taxon>Vertebrata</taxon>
        <taxon>Euteleostomi</taxon>
        <taxon>Mammalia</taxon>
        <taxon>Eutheria</taxon>
        <taxon>Laurasiatheria</taxon>
        <taxon>Artiodactyla</taxon>
        <taxon>Ruminantia</taxon>
        <taxon>Pecora</taxon>
        <taxon>Bovidae</taxon>
        <taxon>Caprinae</taxon>
        <taxon>Capra</taxon>
    </lineage>
</organism>
<dbReference type="PRINTS" id="PR00348">
    <property type="entry name" value="UBIQUITIN"/>
</dbReference>
<dbReference type="InterPro" id="IPR019956">
    <property type="entry name" value="Ubiquitin_dom"/>
</dbReference>
<protein>
    <recommendedName>
        <fullName evidence="1">Ubiquitin-like domain-containing protein</fullName>
    </recommendedName>
</protein>
<name>A0A8C2S266_CAPHI</name>
<dbReference type="PANTHER" id="PTHR10666">
    <property type="entry name" value="UBIQUITIN"/>
    <property type="match status" value="1"/>
</dbReference>
<feature type="domain" description="Ubiquitin-like" evidence="1">
    <location>
        <begin position="1"/>
        <end position="69"/>
    </location>
</feature>
<dbReference type="InterPro" id="IPR000626">
    <property type="entry name" value="Ubiquitin-like_dom"/>
</dbReference>
<reference evidence="2" key="2">
    <citation type="submission" date="2025-08" db="UniProtKB">
        <authorList>
            <consortium name="Ensembl"/>
        </authorList>
    </citation>
    <scope>IDENTIFICATION</scope>
</reference>
<sequence length="109" mass="12082">MLIFVKTLKGKIITPEVKPSDTIENVKFKIHDQEGILPDQQHLVFAGKQLRMGCALSDYKIQKEFTLHLAPALPEDSLLSVNVILKSHGGTFLVIQWLSLCASNQGAQV</sequence>
<accession>A0A8C2S266</accession>
<proteinExistence type="predicted"/>
<dbReference type="Ensembl" id="ENSCHIT00010052155.1">
    <property type="protein sequence ID" value="ENSCHIP00010037142.1"/>
    <property type="gene ID" value="ENSCHIG00010027636.1"/>
</dbReference>